<evidence type="ECO:0000313" key="4">
    <source>
        <dbReference type="EMBL" id="MSC33732.1"/>
    </source>
</evidence>
<evidence type="ECO:0000259" key="2">
    <source>
        <dbReference type="SMART" id="SM00900"/>
    </source>
</evidence>
<dbReference type="Pfam" id="PF04205">
    <property type="entry name" value="FMN_bind"/>
    <property type="match status" value="1"/>
</dbReference>
<comment type="caution">
    <text evidence="3">The sequence shown here is derived from an EMBL/GenBank/DDBJ whole genome shotgun (WGS) entry which is preliminary data.</text>
</comment>
<evidence type="ECO:0000313" key="3">
    <source>
        <dbReference type="EMBL" id="MSA89977.1"/>
    </source>
</evidence>
<accession>A0A6N7S7Z4</accession>
<keyword evidence="1" id="KW-0732">Signal</keyword>
<protein>
    <submittedName>
        <fullName evidence="3">FMN-binding protein</fullName>
    </submittedName>
</protein>
<dbReference type="OrthoDB" id="9806724at2"/>
<organism evidence="3 5">
    <name type="scientific">Holdemania massiliensis</name>
    <dbReference type="NCBI Taxonomy" id="1468449"/>
    <lineage>
        <taxon>Bacteria</taxon>
        <taxon>Bacillati</taxon>
        <taxon>Bacillota</taxon>
        <taxon>Erysipelotrichia</taxon>
        <taxon>Erysipelotrichales</taxon>
        <taxon>Erysipelotrichaceae</taxon>
        <taxon>Holdemania</taxon>
    </lineage>
</organism>
<dbReference type="InterPro" id="IPR007329">
    <property type="entry name" value="FMN-bd"/>
</dbReference>
<feature type="domain" description="FMN-binding" evidence="2">
    <location>
        <begin position="36"/>
        <end position="110"/>
    </location>
</feature>
<dbReference type="EMBL" id="WKPJ01000018">
    <property type="protein sequence ID" value="MSA89977.1"/>
    <property type="molecule type" value="Genomic_DNA"/>
</dbReference>
<dbReference type="AlphaFoldDB" id="A0A6N7S7Z4"/>
<feature type="signal peptide" evidence="1">
    <location>
        <begin position="1"/>
        <end position="19"/>
    </location>
</feature>
<dbReference type="GO" id="GO:0016020">
    <property type="term" value="C:membrane"/>
    <property type="evidence" value="ECO:0007669"/>
    <property type="project" value="InterPro"/>
</dbReference>
<evidence type="ECO:0000256" key="1">
    <source>
        <dbReference type="SAM" id="SignalP"/>
    </source>
</evidence>
<dbReference type="EMBL" id="WKPI01000020">
    <property type="protein sequence ID" value="MSC33732.1"/>
    <property type="molecule type" value="Genomic_DNA"/>
</dbReference>
<evidence type="ECO:0000313" key="5">
    <source>
        <dbReference type="Proteomes" id="UP000433575"/>
    </source>
</evidence>
<dbReference type="GO" id="GO:0010181">
    <property type="term" value="F:FMN binding"/>
    <property type="evidence" value="ECO:0007669"/>
    <property type="project" value="InterPro"/>
</dbReference>
<keyword evidence="6" id="KW-1185">Reference proteome</keyword>
<dbReference type="Proteomes" id="UP000480929">
    <property type="component" value="Unassembled WGS sequence"/>
</dbReference>
<feature type="chain" id="PRO_5039237308" evidence="1">
    <location>
        <begin position="20"/>
        <end position="559"/>
    </location>
</feature>
<reference evidence="5 6" key="1">
    <citation type="journal article" date="2019" name="Nat. Med.">
        <title>A library of human gut bacterial isolates paired with longitudinal multiomics data enables mechanistic microbiome research.</title>
        <authorList>
            <person name="Poyet M."/>
            <person name="Groussin M."/>
            <person name="Gibbons S.M."/>
            <person name="Avila-Pacheco J."/>
            <person name="Jiang X."/>
            <person name="Kearney S.M."/>
            <person name="Perrotta A.R."/>
            <person name="Berdy B."/>
            <person name="Zhao S."/>
            <person name="Lieberman T.D."/>
            <person name="Swanson P.K."/>
            <person name="Smith M."/>
            <person name="Roesemann S."/>
            <person name="Alexander J.E."/>
            <person name="Rich S.A."/>
            <person name="Livny J."/>
            <person name="Vlamakis H."/>
            <person name="Clish C."/>
            <person name="Bullock K."/>
            <person name="Deik A."/>
            <person name="Scott J."/>
            <person name="Pierce K.A."/>
            <person name="Xavier R.J."/>
            <person name="Alm E.J."/>
        </authorList>
    </citation>
    <scope>NUCLEOTIDE SEQUENCE [LARGE SCALE GENOMIC DNA]</scope>
    <source>
        <strain evidence="3 5">BIOML-A4</strain>
        <strain evidence="4 6">BIOML-A5</strain>
    </source>
</reference>
<dbReference type="Proteomes" id="UP000433575">
    <property type="component" value="Unassembled WGS sequence"/>
</dbReference>
<gene>
    <name evidence="4" type="ORF">GKD88_11425</name>
    <name evidence="3" type="ORF">GKE08_11625</name>
</gene>
<sequence>MKKLTMLLIAALLMLSAAACSSSETKTETLEGKGNGFGGLITVTLTRKDGKITEVKAVGDEETQGIGSKAIEQLPAAIVKANSADVDNVSGATFTSQGIKDAVNNALDPQAYPYVEKAEKEEPKKDVAAADLYQGLAMVSNGRLGPGKDDQEVPVYSFNEVVLSALFDQNGQILDLNFDELEVATPNYDGADMPQFSGFPGQGGYNNDENHDGKIEGKTADSEDQYLAEFETWKTKRERGDSYKLNSGTWASEMNVFEQLFTGKTVVEVKDWFAKYTDANGRPLQAEAKSEEDKAKFNALNDDEKQMLEDVRTGATISLKDPHGDFIAALEKAYAMRQPLEVKEAAAEGVGLASNGRVGPGKDDQEVPVYSFNTVVASALFDDEGRITALRLDELEVATPNYDGADMPQFSGFPGQGGYNNDENHDGKIEGKTADSEDQYLAEFETWKTKRERGDSYKLNSGTWASEANVFEQLFVGKTIAEVEDWFAKYTDANGRPLQAEAKSEEDKAKFKALTDEEKQMLEDVRTGATISLNDPHGDFIQAIKNAYENRRPITLKSE</sequence>
<dbReference type="RefSeq" id="WP_154239117.1">
    <property type="nucleotide sequence ID" value="NZ_WKPI01000020.1"/>
</dbReference>
<dbReference type="PROSITE" id="PS51257">
    <property type="entry name" value="PROKAR_LIPOPROTEIN"/>
    <property type="match status" value="1"/>
</dbReference>
<dbReference type="SMART" id="SM00900">
    <property type="entry name" value="FMN_bind"/>
    <property type="match status" value="1"/>
</dbReference>
<evidence type="ECO:0000313" key="6">
    <source>
        <dbReference type="Proteomes" id="UP000480929"/>
    </source>
</evidence>
<dbReference type="Gene3D" id="3.90.1010.20">
    <property type="match status" value="1"/>
</dbReference>
<name>A0A6N7S7Z4_9FIRM</name>
<proteinExistence type="predicted"/>